<reference evidence="1" key="1">
    <citation type="journal article" date="2015" name="Genome Announc.">
        <title>Draft Genome Sequence of Tolypothrix boutellei Strain VB521301.</title>
        <authorList>
            <person name="Chandrababunaidu M.M."/>
            <person name="Singh D."/>
            <person name="Sen D."/>
            <person name="Bhan S."/>
            <person name="Das S."/>
            <person name="Gupta A."/>
            <person name="Adhikary S.P."/>
            <person name="Tripathy S."/>
        </authorList>
    </citation>
    <scope>NUCLEOTIDE SEQUENCE</scope>
    <source>
        <strain evidence="1">VB521301</strain>
    </source>
</reference>
<accession>A0A0C1R8V8</accession>
<sequence>MKIKGIKRGQIIELLEPVDNIPDGVEIVVDLEPPTESTETKTPLTEEERLARLNQLFGVWKNQPELTDIFDEIDKGRHAYRGRQIDIIDTQDNS</sequence>
<organism evidence="1">
    <name type="scientific">Tolypothrix bouteillei VB521301</name>
    <dbReference type="NCBI Taxonomy" id="1479485"/>
    <lineage>
        <taxon>Bacteria</taxon>
        <taxon>Bacillati</taxon>
        <taxon>Cyanobacteriota</taxon>
        <taxon>Cyanophyceae</taxon>
        <taxon>Nostocales</taxon>
        <taxon>Tolypothrichaceae</taxon>
        <taxon>Tolypothrix</taxon>
    </lineage>
</organism>
<dbReference type="AlphaFoldDB" id="A0A0C1R8V8"/>
<gene>
    <name evidence="1" type="ORF">DA73_0201155</name>
</gene>
<dbReference type="STRING" id="1479485.DA73_0201155"/>
<comment type="caution">
    <text evidence="1">The sequence shown here is derived from an EMBL/GenBank/DDBJ whole genome shotgun (WGS) entry which is preliminary data.</text>
</comment>
<name>A0A0C1R8V8_9CYAN</name>
<evidence type="ECO:0000313" key="1">
    <source>
        <dbReference type="EMBL" id="KIE13979.1"/>
    </source>
</evidence>
<proteinExistence type="predicted"/>
<dbReference type="EMBL" id="JHEG02000001">
    <property type="protein sequence ID" value="KIE13979.1"/>
    <property type="molecule type" value="Genomic_DNA"/>
</dbReference>
<protein>
    <submittedName>
        <fullName evidence="1">Uncharacterized protein</fullName>
    </submittedName>
</protein>
<dbReference type="OrthoDB" id="565210at2"/>